<dbReference type="Proteomes" id="UP000006250">
    <property type="component" value="Unassembled WGS sequence"/>
</dbReference>
<accession>E1JWS4</accession>
<evidence type="ECO:0000313" key="3">
    <source>
        <dbReference type="Proteomes" id="UP000006250"/>
    </source>
</evidence>
<dbReference type="EMBL" id="AECZ01000012">
    <property type="protein sequence ID" value="EFL51128.1"/>
    <property type="molecule type" value="Genomic_DNA"/>
</dbReference>
<keyword evidence="1" id="KW-1133">Transmembrane helix</keyword>
<dbReference type="OrthoDB" id="5446358at2"/>
<feature type="transmembrane region" description="Helical" evidence="1">
    <location>
        <begin position="286"/>
        <end position="305"/>
    </location>
</feature>
<feature type="transmembrane region" description="Helical" evidence="1">
    <location>
        <begin position="145"/>
        <end position="178"/>
    </location>
</feature>
<feature type="transmembrane region" description="Helical" evidence="1">
    <location>
        <begin position="312"/>
        <end position="329"/>
    </location>
</feature>
<comment type="caution">
    <text evidence="2">The sequence shown here is derived from an EMBL/GenBank/DDBJ whole genome shotgun (WGS) entry which is preliminary data.</text>
</comment>
<proteinExistence type="predicted"/>
<organism evidence="2 3">
    <name type="scientific">Solidesulfovibrio fructosivorans JJ]</name>
    <dbReference type="NCBI Taxonomy" id="596151"/>
    <lineage>
        <taxon>Bacteria</taxon>
        <taxon>Pseudomonadati</taxon>
        <taxon>Thermodesulfobacteriota</taxon>
        <taxon>Desulfovibrionia</taxon>
        <taxon>Desulfovibrionales</taxon>
        <taxon>Desulfovibrionaceae</taxon>
        <taxon>Solidesulfovibrio</taxon>
    </lineage>
</organism>
<evidence type="ECO:0000313" key="2">
    <source>
        <dbReference type="EMBL" id="EFL51128.1"/>
    </source>
</evidence>
<gene>
    <name evidence="2" type="ORF">DesfrDRAFT_2073</name>
</gene>
<dbReference type="RefSeq" id="WP_005993596.1">
    <property type="nucleotide sequence ID" value="NZ_AECZ01000012.1"/>
</dbReference>
<dbReference type="eggNOG" id="ENOG5034A4B">
    <property type="taxonomic scope" value="Bacteria"/>
</dbReference>
<name>E1JWS4_SOLFR</name>
<evidence type="ECO:0000256" key="1">
    <source>
        <dbReference type="SAM" id="Phobius"/>
    </source>
</evidence>
<keyword evidence="1" id="KW-0472">Membrane</keyword>
<dbReference type="AlphaFoldDB" id="E1JWS4"/>
<reference evidence="2 3" key="1">
    <citation type="submission" date="2010-08" db="EMBL/GenBank/DDBJ databases">
        <title>The draft genome of Desulfovibrio fructosovorans JJ.</title>
        <authorList>
            <consortium name="US DOE Joint Genome Institute (JGI-PGF)"/>
            <person name="Lucas S."/>
            <person name="Copeland A."/>
            <person name="Lapidus A."/>
            <person name="Cheng J.-F."/>
            <person name="Bruce D."/>
            <person name="Goodwin L."/>
            <person name="Pitluck S."/>
            <person name="Land M.L."/>
            <person name="Hauser L."/>
            <person name="Chang Y.-J."/>
            <person name="Jeffries C."/>
            <person name="Wall J.D."/>
            <person name="Stahl D.A."/>
            <person name="Arkin A.P."/>
            <person name="Dehal P."/>
            <person name="Stolyar S.M."/>
            <person name="Hazen T.C."/>
            <person name="Woyke T.J."/>
        </authorList>
    </citation>
    <scope>NUCLEOTIDE SEQUENCE [LARGE SCALE GENOMIC DNA]</scope>
    <source>
        <strain evidence="2 3">JJ</strain>
    </source>
</reference>
<feature type="transmembrane region" description="Helical" evidence="1">
    <location>
        <begin position="457"/>
        <end position="475"/>
    </location>
</feature>
<feature type="transmembrane region" description="Helical" evidence="1">
    <location>
        <begin position="116"/>
        <end position="133"/>
    </location>
</feature>
<feature type="transmembrane region" description="Helical" evidence="1">
    <location>
        <begin position="232"/>
        <end position="248"/>
    </location>
</feature>
<evidence type="ECO:0008006" key="4">
    <source>
        <dbReference type="Google" id="ProtNLM"/>
    </source>
</evidence>
<feature type="transmembrane region" description="Helical" evidence="1">
    <location>
        <begin position="190"/>
        <end position="220"/>
    </location>
</feature>
<sequence>MRHPDPANNRAHAPGNAAVSLAALLLALWAVHALILGKLAFTGDEVRYAAYGLGIFHGQGFHPSDALWREMVADSGLTTPLAASPAGHAGRLIHSVVYPVLGSPALTLAGLDGARWLSFAVGALGLVILYKALRLRFPHGPSLAAVAGVAFACPLIFYLRLFFAEILLFTCNCLVLLFFLSGRHKNPANALWAALGLCLLPFVHVKLSLEAATAFLIVYAGVRKKLPRSRQLAMFGIAAGLFVLFLLYNKALFGLAVGGGNPAFPVTLLAVPDRVLTNLLDMRHGLIPNAPHLLLGLIGLFCFIWKDKDQPESSILVLFVAYFCTMLWANGSEAYAARNWTAAMPFVAFGLARWLDEPGRVNKWLALPLFLLSLCLTCVLFKFPNAFLDSRNYSVPFDKLFTLLPCFQFGYLLPYDFLDHEGTTLYASLGLGLGVAAVLGLFAAGQVLAARSRLVRTGAAAQALALAVIVFFSLVTRVENVATSITRHGDAYFLNYALSRPSDLAFVRIDNPDAAMKPYGFFTLALIDGQKSVTSRVRASAVVPLPPFTTAKGVMIAETPPSPDKRWLDTATGAALYRRMISMKNWGKPF</sequence>
<protein>
    <recommendedName>
        <fullName evidence="4">Glycosyltransferase RgtA/B/C/D-like domain-containing protein</fullName>
    </recommendedName>
</protein>
<feature type="transmembrane region" description="Helical" evidence="1">
    <location>
        <begin position="364"/>
        <end position="383"/>
    </location>
</feature>
<keyword evidence="1" id="KW-0812">Transmembrane</keyword>
<keyword evidence="3" id="KW-1185">Reference proteome</keyword>
<feature type="transmembrane region" description="Helical" evidence="1">
    <location>
        <begin position="425"/>
        <end position="445"/>
    </location>
</feature>